<organism evidence="1 2">
    <name type="scientific">Lichenibacterium ramalinae</name>
    <dbReference type="NCBI Taxonomy" id="2316527"/>
    <lineage>
        <taxon>Bacteria</taxon>
        <taxon>Pseudomonadati</taxon>
        <taxon>Pseudomonadota</taxon>
        <taxon>Alphaproteobacteria</taxon>
        <taxon>Hyphomicrobiales</taxon>
        <taxon>Lichenihabitantaceae</taxon>
        <taxon>Lichenibacterium</taxon>
    </lineage>
</organism>
<protein>
    <submittedName>
        <fullName evidence="1">Uncharacterized protein</fullName>
    </submittedName>
</protein>
<name>A0A4Q2RE96_9HYPH</name>
<evidence type="ECO:0000313" key="1">
    <source>
        <dbReference type="EMBL" id="RYB04935.1"/>
    </source>
</evidence>
<keyword evidence="2" id="KW-1185">Reference proteome</keyword>
<accession>A0A4Q2RE96</accession>
<gene>
    <name evidence="1" type="ORF">D3272_10685</name>
</gene>
<dbReference type="OrthoDB" id="8454392at2"/>
<dbReference type="AlphaFoldDB" id="A0A4Q2RE96"/>
<proteinExistence type="predicted"/>
<reference evidence="1 2" key="1">
    <citation type="submission" date="2018-09" db="EMBL/GenBank/DDBJ databases">
        <authorList>
            <person name="Grouzdev D.S."/>
            <person name="Krutkina M.S."/>
        </authorList>
    </citation>
    <scope>NUCLEOTIDE SEQUENCE [LARGE SCALE GENOMIC DNA]</scope>
    <source>
        <strain evidence="1 2">RmlP001</strain>
    </source>
</reference>
<dbReference type="RefSeq" id="WP_129219167.1">
    <property type="nucleotide sequence ID" value="NZ_QYBC01000008.1"/>
</dbReference>
<sequence>MQNILSLPADRRRPQRVLGVPRNGARILFFTGVRYCRDEPAENFEPSAAYRVPPTATSDRAFDTAAH</sequence>
<reference evidence="1 2" key="2">
    <citation type="submission" date="2019-02" db="EMBL/GenBank/DDBJ databases">
        <title>'Lichenibacterium ramalinii' gen. nov. sp. nov., 'Lichenibacterium minor' gen. nov. sp. nov.</title>
        <authorList>
            <person name="Pankratov T."/>
        </authorList>
    </citation>
    <scope>NUCLEOTIDE SEQUENCE [LARGE SCALE GENOMIC DNA]</scope>
    <source>
        <strain evidence="1 2">RmlP001</strain>
    </source>
</reference>
<dbReference type="EMBL" id="QYBC01000008">
    <property type="protein sequence ID" value="RYB04935.1"/>
    <property type="molecule type" value="Genomic_DNA"/>
</dbReference>
<comment type="caution">
    <text evidence="1">The sequence shown here is derived from an EMBL/GenBank/DDBJ whole genome shotgun (WGS) entry which is preliminary data.</text>
</comment>
<dbReference type="Proteomes" id="UP000289411">
    <property type="component" value="Unassembled WGS sequence"/>
</dbReference>
<evidence type="ECO:0000313" key="2">
    <source>
        <dbReference type="Proteomes" id="UP000289411"/>
    </source>
</evidence>